<evidence type="ECO:0000256" key="2">
    <source>
        <dbReference type="ARBA" id="ARBA00008926"/>
    </source>
</evidence>
<feature type="compositionally biased region" description="Polar residues" evidence="9">
    <location>
        <begin position="387"/>
        <end position="446"/>
    </location>
</feature>
<proteinExistence type="inferred from homology"/>
<evidence type="ECO:0000313" key="12">
    <source>
        <dbReference type="Proteomes" id="UP000003786"/>
    </source>
</evidence>
<feature type="region of interest" description="Disordered" evidence="9">
    <location>
        <begin position="699"/>
        <end position="722"/>
    </location>
</feature>
<dbReference type="PANTHER" id="PTHR23198">
    <property type="entry name" value="NUCLEOPORIN"/>
    <property type="match status" value="1"/>
</dbReference>
<accession>J4C498</accession>
<dbReference type="GO" id="GO:0003723">
    <property type="term" value="F:RNA binding"/>
    <property type="evidence" value="ECO:0007669"/>
    <property type="project" value="TreeGrafter"/>
</dbReference>
<protein>
    <recommendedName>
        <fullName evidence="10">Peptidase S59 domain-containing protein</fullName>
    </recommendedName>
</protein>
<organism evidence="11 12">
    <name type="scientific">Theileria orientalis strain Shintoku</name>
    <dbReference type="NCBI Taxonomy" id="869250"/>
    <lineage>
        <taxon>Eukaryota</taxon>
        <taxon>Sar</taxon>
        <taxon>Alveolata</taxon>
        <taxon>Apicomplexa</taxon>
        <taxon>Aconoidasida</taxon>
        <taxon>Piroplasmida</taxon>
        <taxon>Theileriidae</taxon>
        <taxon>Theileria</taxon>
    </lineage>
</organism>
<evidence type="ECO:0000256" key="9">
    <source>
        <dbReference type="SAM" id="MobiDB-lite"/>
    </source>
</evidence>
<feature type="compositionally biased region" description="Low complexity" evidence="9">
    <location>
        <begin position="1"/>
        <end position="22"/>
    </location>
</feature>
<name>J4C498_THEOR</name>
<feature type="compositionally biased region" description="Polar residues" evidence="9">
    <location>
        <begin position="168"/>
        <end position="177"/>
    </location>
</feature>
<dbReference type="PROSITE" id="PS51434">
    <property type="entry name" value="NUP_C"/>
    <property type="match status" value="1"/>
</dbReference>
<dbReference type="Proteomes" id="UP000003786">
    <property type="component" value="Chromosome 4"/>
</dbReference>
<comment type="similarity">
    <text evidence="2">Belongs to the nucleoporin GLFG family.</text>
</comment>
<dbReference type="SUPFAM" id="SSF82215">
    <property type="entry name" value="C-terminal autoproteolytic domain of nucleoporin nup98"/>
    <property type="match status" value="1"/>
</dbReference>
<dbReference type="GO" id="GO:0044614">
    <property type="term" value="C:nuclear pore cytoplasmic filaments"/>
    <property type="evidence" value="ECO:0007669"/>
    <property type="project" value="TreeGrafter"/>
</dbReference>
<dbReference type="Pfam" id="PF04096">
    <property type="entry name" value="Nucleoporin2"/>
    <property type="match status" value="1"/>
</dbReference>
<feature type="region of interest" description="Disordered" evidence="9">
    <location>
        <begin position="661"/>
        <end position="681"/>
    </location>
</feature>
<dbReference type="AlphaFoldDB" id="J4C498"/>
<feature type="domain" description="Peptidase S59" evidence="10">
    <location>
        <begin position="793"/>
        <end position="928"/>
    </location>
</feature>
<sequence length="954" mass="100880">MFFGSNTNQSQSNSNNQINQNIGYSGLGNAGSVDPFGSSQQVPFQGFNTPLGGFDSNEDFGSQLISQYGASYVNTSMLYNVPDGVSETPSDGSDILYKSGHRDTPDDHVQTNTFEDTTIVNISYKYDLNTDGYRWDFYKSHKKEISEIQREISQMSASNDPSSNRSSTITGASSRQGETALHNSVFNTTGLGQSSSLFGQTSTSTGFGQTSGSLFGQQTTSTGFGQTSTNLFGQPSSTAGFGQSTANTGFGQSSTNLFGQSTANTAFGQPTATTGFGQTSTSLGQPSSTGFGQPSTTTGFGQTSTNLFGQPSTTTAFGQTGINTGFGQSNVSSTTFGQPTATTGFGQTTSSLFGQPSTNTALGQTNITTPGLGQTSTTTGFGQTTSNLFGQPSANTAFGQTSTSLGQPSSTGFGQPSTTTGFGQTSTNLFGQPSSTAGFGQSTANTGFGQTTATSAFGQTTSNLFGQPTANTGLGQASTLGLSQPSLSTGFGQTNLNTAFGAPTATNTTFGQTSFTNTAFGQSGINTGFGQPGINTAFGQPGFSNTLAQPSNAVLGQQNFSTAFGQPSVLNTALGQQNVNNASAQQSSSNNMNLHRAYPANIPFFMQANAGCDDEFVIPEIKRYTSGRVSFLGSVSEIESMQKPNMQVLANWTSNQAGTSATGYNNVGSQNGSGTHANSVNQQGSLNVQAGLQNSQILEEEGEEGNSRRDNNPAPEKKQSYSKTYEETLKKANAKIKADKNYLEPDSTWNWNDPLANLNKKPKDDLYDSETEEEKAVEKRGVYVNENAPKLTKEGYTTRPSIAALKAMTDEELKEVKDFQISREGYGDIVFPGTTDLRGVDLDEAVDIGYARVSVYAGTKSAPEVGKGLNRRAYVSINNCTHDKQGRKRYVSELAHKYMLRKYSEMIGCSYLGVNFNAGTWIVETPFFVGVEDGVARRGTIEYPDLEKYEGTSN</sequence>
<keyword evidence="12" id="KW-1185">Reference proteome</keyword>
<evidence type="ECO:0000259" key="10">
    <source>
        <dbReference type="PROSITE" id="PS51434"/>
    </source>
</evidence>
<feature type="compositionally biased region" description="Low complexity" evidence="9">
    <location>
        <begin position="368"/>
        <end position="386"/>
    </location>
</feature>
<dbReference type="RefSeq" id="XP_009692112.1">
    <property type="nucleotide sequence ID" value="XM_009693817.1"/>
</dbReference>
<feature type="compositionally biased region" description="Basic and acidic residues" evidence="9">
    <location>
        <begin position="705"/>
        <end position="722"/>
    </location>
</feature>
<dbReference type="InterPro" id="IPR037665">
    <property type="entry name" value="Nucleoporin_S59-like"/>
</dbReference>
<dbReference type="GO" id="GO:0006405">
    <property type="term" value="P:RNA export from nucleus"/>
    <property type="evidence" value="ECO:0007669"/>
    <property type="project" value="TreeGrafter"/>
</dbReference>
<keyword evidence="7" id="KW-0906">Nuclear pore complex</keyword>
<dbReference type="KEGG" id="tot:TOT_040000192"/>
<dbReference type="GO" id="GO:0017056">
    <property type="term" value="F:structural constituent of nuclear pore"/>
    <property type="evidence" value="ECO:0007669"/>
    <property type="project" value="InterPro"/>
</dbReference>
<evidence type="ECO:0000256" key="5">
    <source>
        <dbReference type="ARBA" id="ARBA00022927"/>
    </source>
</evidence>
<dbReference type="GO" id="GO:0008139">
    <property type="term" value="F:nuclear localization sequence binding"/>
    <property type="evidence" value="ECO:0007669"/>
    <property type="project" value="TreeGrafter"/>
</dbReference>
<evidence type="ECO:0000256" key="8">
    <source>
        <dbReference type="ARBA" id="ARBA00023242"/>
    </source>
</evidence>
<dbReference type="GO" id="GO:0034398">
    <property type="term" value="P:telomere tethering at nuclear periphery"/>
    <property type="evidence" value="ECO:0007669"/>
    <property type="project" value="TreeGrafter"/>
</dbReference>
<dbReference type="OrthoDB" id="448516at2759"/>
<keyword evidence="5" id="KW-0653">Protein transport</keyword>
<feature type="compositionally biased region" description="Low complexity" evidence="9">
    <location>
        <begin position="156"/>
        <end position="167"/>
    </location>
</feature>
<dbReference type="Gene3D" id="3.30.1610.10">
    <property type="entry name" value="Peptidase S59, nucleoporin"/>
    <property type="match status" value="1"/>
</dbReference>
<dbReference type="GO" id="GO:0006606">
    <property type="term" value="P:protein import into nucleus"/>
    <property type="evidence" value="ECO:0007669"/>
    <property type="project" value="TreeGrafter"/>
</dbReference>
<keyword evidence="4" id="KW-0509">mRNA transport</keyword>
<dbReference type="GO" id="GO:0051028">
    <property type="term" value="P:mRNA transport"/>
    <property type="evidence" value="ECO:0007669"/>
    <property type="project" value="UniProtKB-KW"/>
</dbReference>
<dbReference type="STRING" id="869250.J4C498"/>
<evidence type="ECO:0000256" key="3">
    <source>
        <dbReference type="ARBA" id="ARBA00022448"/>
    </source>
</evidence>
<keyword evidence="8" id="KW-0539">Nucleus</keyword>
<dbReference type="EMBL" id="AP011949">
    <property type="protein sequence ID" value="BAM41811.1"/>
    <property type="molecule type" value="Genomic_DNA"/>
</dbReference>
<gene>
    <name evidence="11" type="ORF">TOT_040000192</name>
</gene>
<comment type="subcellular location">
    <subcellularLocation>
        <location evidence="1">Nucleus</location>
        <location evidence="1">Nuclear pore complex</location>
    </subcellularLocation>
</comment>
<dbReference type="VEuPathDB" id="PiroplasmaDB:TOT_040000192"/>
<dbReference type="GeneID" id="20716282"/>
<feature type="compositionally biased region" description="Polar residues" evidence="9">
    <location>
        <begin position="233"/>
        <end position="367"/>
    </location>
</feature>
<keyword evidence="3" id="KW-0813">Transport</keyword>
<evidence type="ECO:0000313" key="11">
    <source>
        <dbReference type="EMBL" id="BAM41811.1"/>
    </source>
</evidence>
<dbReference type="PANTHER" id="PTHR23198:SF6">
    <property type="entry name" value="NUCLEAR PORE COMPLEX PROTEIN NUP98-NUP96"/>
    <property type="match status" value="1"/>
</dbReference>
<dbReference type="InterPro" id="IPR036903">
    <property type="entry name" value="Nup98_auto-Pept-S59_dom_sf"/>
</dbReference>
<feature type="region of interest" description="Disordered" evidence="9">
    <location>
        <begin position="152"/>
        <end position="177"/>
    </location>
</feature>
<evidence type="ECO:0000256" key="4">
    <source>
        <dbReference type="ARBA" id="ARBA00022816"/>
    </source>
</evidence>
<dbReference type="InterPro" id="IPR007230">
    <property type="entry name" value="Nup98_auto-Pept-S59_dom"/>
</dbReference>
<feature type="region of interest" description="Disordered" evidence="9">
    <location>
        <begin position="1"/>
        <end position="23"/>
    </location>
</feature>
<evidence type="ECO:0000256" key="1">
    <source>
        <dbReference type="ARBA" id="ARBA00004567"/>
    </source>
</evidence>
<dbReference type="OMA" id="DSATKHH"/>
<reference evidence="11 12" key="1">
    <citation type="journal article" date="2012" name="MBio">
        <title>Comparative genome analysis of three eukaryotic parasites with differing abilities to transform leukocytes reveals key mediators of Theileria-induced leukocyte transformation.</title>
        <authorList>
            <person name="Hayashida K."/>
            <person name="Hara Y."/>
            <person name="Abe T."/>
            <person name="Yamasaki C."/>
            <person name="Toyoda A."/>
            <person name="Kosuge T."/>
            <person name="Suzuki Y."/>
            <person name="Sato Y."/>
            <person name="Kawashima S."/>
            <person name="Katayama T."/>
            <person name="Wakaguri H."/>
            <person name="Inoue N."/>
            <person name="Homma K."/>
            <person name="Tada-Umezaki M."/>
            <person name="Yagi Y."/>
            <person name="Fujii Y."/>
            <person name="Habara T."/>
            <person name="Kanehisa M."/>
            <person name="Watanabe H."/>
            <person name="Ito K."/>
            <person name="Gojobori T."/>
            <person name="Sugawara H."/>
            <person name="Imanishi T."/>
            <person name="Weir W."/>
            <person name="Gardner M."/>
            <person name="Pain A."/>
            <person name="Shiels B."/>
            <person name="Hattori M."/>
            <person name="Nene V."/>
            <person name="Sugimoto C."/>
        </authorList>
    </citation>
    <scope>NUCLEOTIDE SEQUENCE [LARGE SCALE GENOMIC DNA]</scope>
    <source>
        <strain evidence="11 12">Shintoku</strain>
    </source>
</reference>
<dbReference type="GO" id="GO:0000973">
    <property type="term" value="P:post-transcriptional tethering of RNA polymerase II gene DNA at nuclear periphery"/>
    <property type="evidence" value="ECO:0007669"/>
    <property type="project" value="TreeGrafter"/>
</dbReference>
<keyword evidence="6" id="KW-0811">Translocation</keyword>
<evidence type="ECO:0000256" key="6">
    <source>
        <dbReference type="ARBA" id="ARBA00023010"/>
    </source>
</evidence>
<feature type="region of interest" description="Disordered" evidence="9">
    <location>
        <begin position="233"/>
        <end position="446"/>
    </location>
</feature>
<dbReference type="eggNOG" id="KOG0845">
    <property type="taxonomic scope" value="Eukaryota"/>
</dbReference>
<evidence type="ECO:0000256" key="7">
    <source>
        <dbReference type="ARBA" id="ARBA00023132"/>
    </source>
</evidence>